<protein>
    <recommendedName>
        <fullName evidence="5">HhH-GPD domain-containing protein</fullName>
    </recommendedName>
</protein>
<sequence length="227" mass="26376">MQKRDILLKIYNSLFDFFGPLNWWPGDTPFEIMVGAVLTQNTSWSNVEKAINNLKKENLLEPRKLYRTNQEKLAQLIKPSGYYNIKAQRLKNFVNIFVNDFEGSVEKMFSGDGRELRKKLLNVNGIGPETADSILLYAGKKPFFVVDAYTKRIFSRHKLISKDSTYYQIQEFFSQNLDRDVKLFNEFHAQIVMLGRTICTSKNPDCAKCPISFLTSVDYHKIVFAFE</sequence>
<dbReference type="SMART" id="SM00478">
    <property type="entry name" value="ENDO3c"/>
    <property type="match status" value="1"/>
</dbReference>
<reference evidence="6" key="1">
    <citation type="journal article" date="2014" name="Front. Microbiol.">
        <title>High frequency of phylogenetically diverse reductive dehalogenase-homologous genes in deep subseafloor sedimentary metagenomes.</title>
        <authorList>
            <person name="Kawai M."/>
            <person name="Futagami T."/>
            <person name="Toyoda A."/>
            <person name="Takaki Y."/>
            <person name="Nishi S."/>
            <person name="Hori S."/>
            <person name="Arai W."/>
            <person name="Tsubouchi T."/>
            <person name="Morono Y."/>
            <person name="Uchiyama I."/>
            <person name="Ito T."/>
            <person name="Fujiyama A."/>
            <person name="Inagaki F."/>
            <person name="Takami H."/>
        </authorList>
    </citation>
    <scope>NUCLEOTIDE SEQUENCE</scope>
    <source>
        <strain evidence="6">Expedition CK06-06</strain>
    </source>
</reference>
<gene>
    <name evidence="6" type="ORF">S01H4_00589</name>
</gene>
<dbReference type="GO" id="GO:0051539">
    <property type="term" value="F:4 iron, 4 sulfur cluster binding"/>
    <property type="evidence" value="ECO:0007669"/>
    <property type="project" value="UniProtKB-KW"/>
</dbReference>
<dbReference type="PANTHER" id="PTHR10359">
    <property type="entry name" value="A/G-SPECIFIC ADENINE GLYCOSYLASE/ENDONUCLEASE III"/>
    <property type="match status" value="1"/>
</dbReference>
<keyword evidence="3" id="KW-0408">Iron</keyword>
<dbReference type="InterPro" id="IPR003265">
    <property type="entry name" value="HhH-GPD_domain"/>
</dbReference>
<dbReference type="GO" id="GO:0046872">
    <property type="term" value="F:metal ion binding"/>
    <property type="evidence" value="ECO:0007669"/>
    <property type="project" value="UniProtKB-KW"/>
</dbReference>
<evidence type="ECO:0000259" key="5">
    <source>
        <dbReference type="SMART" id="SM00478"/>
    </source>
</evidence>
<name>X0Z4A1_9ZZZZ</name>
<evidence type="ECO:0000313" key="6">
    <source>
        <dbReference type="EMBL" id="GAG63839.1"/>
    </source>
</evidence>
<dbReference type="EMBL" id="BART01000084">
    <property type="protein sequence ID" value="GAG63839.1"/>
    <property type="molecule type" value="Genomic_DNA"/>
</dbReference>
<dbReference type="Gene3D" id="1.10.1670.10">
    <property type="entry name" value="Helix-hairpin-Helix base-excision DNA repair enzymes (C-terminal)"/>
    <property type="match status" value="1"/>
</dbReference>
<dbReference type="GO" id="GO:0003824">
    <property type="term" value="F:catalytic activity"/>
    <property type="evidence" value="ECO:0007669"/>
    <property type="project" value="InterPro"/>
</dbReference>
<accession>X0Z4A1</accession>
<organism evidence="6">
    <name type="scientific">marine sediment metagenome</name>
    <dbReference type="NCBI Taxonomy" id="412755"/>
    <lineage>
        <taxon>unclassified sequences</taxon>
        <taxon>metagenomes</taxon>
        <taxon>ecological metagenomes</taxon>
    </lineage>
</organism>
<dbReference type="PIRSF" id="PIRSF001435">
    <property type="entry name" value="Nth"/>
    <property type="match status" value="1"/>
</dbReference>
<evidence type="ECO:0000256" key="4">
    <source>
        <dbReference type="ARBA" id="ARBA00023014"/>
    </source>
</evidence>
<dbReference type="GO" id="GO:0006284">
    <property type="term" value="P:base-excision repair"/>
    <property type="evidence" value="ECO:0007669"/>
    <property type="project" value="InterPro"/>
</dbReference>
<dbReference type="Pfam" id="PF00730">
    <property type="entry name" value="HhH-GPD"/>
    <property type="match status" value="1"/>
</dbReference>
<comment type="caution">
    <text evidence="6">The sequence shown here is derived from an EMBL/GenBank/DDBJ whole genome shotgun (WGS) entry which is preliminary data.</text>
</comment>
<evidence type="ECO:0000256" key="1">
    <source>
        <dbReference type="ARBA" id="ARBA00022485"/>
    </source>
</evidence>
<dbReference type="CDD" id="cd00056">
    <property type="entry name" value="ENDO3c"/>
    <property type="match status" value="1"/>
</dbReference>
<evidence type="ECO:0000256" key="2">
    <source>
        <dbReference type="ARBA" id="ARBA00022723"/>
    </source>
</evidence>
<keyword evidence="2" id="KW-0479">Metal-binding</keyword>
<keyword evidence="1" id="KW-0004">4Fe-4S</keyword>
<dbReference type="AlphaFoldDB" id="X0Z4A1"/>
<dbReference type="SUPFAM" id="SSF48150">
    <property type="entry name" value="DNA-glycosylase"/>
    <property type="match status" value="1"/>
</dbReference>
<proteinExistence type="predicted"/>
<dbReference type="InterPro" id="IPR023170">
    <property type="entry name" value="HhH_base_excis_C"/>
</dbReference>
<feature type="domain" description="HhH-GPD" evidence="5">
    <location>
        <begin position="38"/>
        <end position="197"/>
    </location>
</feature>
<dbReference type="Gene3D" id="1.10.340.30">
    <property type="entry name" value="Hypothetical protein, domain 2"/>
    <property type="match status" value="1"/>
</dbReference>
<dbReference type="PANTHER" id="PTHR10359:SF19">
    <property type="entry name" value="DNA REPAIR GLYCOSYLASE MJ1434-RELATED"/>
    <property type="match status" value="1"/>
</dbReference>
<dbReference type="InterPro" id="IPR011257">
    <property type="entry name" value="DNA_glycosylase"/>
</dbReference>
<evidence type="ECO:0000256" key="3">
    <source>
        <dbReference type="ARBA" id="ARBA00023004"/>
    </source>
</evidence>
<keyword evidence="4" id="KW-0411">Iron-sulfur</keyword>